<reference evidence="6" key="1">
    <citation type="submission" date="2020-10" db="EMBL/GenBank/DDBJ databases">
        <title>Bacterium isolated from coastal waters sediment.</title>
        <authorList>
            <person name="Chen R.-J."/>
            <person name="Lu D.-C."/>
            <person name="Zhu K.-L."/>
            <person name="Du Z.-J."/>
        </authorList>
    </citation>
    <scope>NUCLEOTIDE SEQUENCE</scope>
    <source>
        <strain evidence="6">N1Y112</strain>
    </source>
</reference>
<gene>
    <name evidence="6" type="ORF">IOQ59_18865</name>
</gene>
<feature type="domain" description="HTH lysR-type" evidence="5">
    <location>
        <begin position="1"/>
        <end position="58"/>
    </location>
</feature>
<keyword evidence="3" id="KW-0238">DNA-binding</keyword>
<keyword evidence="7" id="KW-1185">Reference proteome</keyword>
<dbReference type="SUPFAM" id="SSF46785">
    <property type="entry name" value="Winged helix' DNA-binding domain"/>
    <property type="match status" value="1"/>
</dbReference>
<name>A0A8J7FN19_9GAMM</name>
<proteinExistence type="inferred from homology"/>
<evidence type="ECO:0000313" key="6">
    <source>
        <dbReference type="EMBL" id="MBE9399328.1"/>
    </source>
</evidence>
<evidence type="ECO:0000313" key="7">
    <source>
        <dbReference type="Proteomes" id="UP000640333"/>
    </source>
</evidence>
<dbReference type="GO" id="GO:0003700">
    <property type="term" value="F:DNA-binding transcription factor activity"/>
    <property type="evidence" value="ECO:0007669"/>
    <property type="project" value="InterPro"/>
</dbReference>
<protein>
    <submittedName>
        <fullName evidence="6">LysR family transcriptional regulator</fullName>
    </submittedName>
</protein>
<dbReference type="InterPro" id="IPR036390">
    <property type="entry name" value="WH_DNA-bd_sf"/>
</dbReference>
<keyword evidence="2" id="KW-0805">Transcription regulation</keyword>
<dbReference type="PANTHER" id="PTHR30537">
    <property type="entry name" value="HTH-TYPE TRANSCRIPTIONAL REGULATOR"/>
    <property type="match status" value="1"/>
</dbReference>
<dbReference type="PANTHER" id="PTHR30537:SF3">
    <property type="entry name" value="TRANSCRIPTIONAL REGULATORY PROTEIN"/>
    <property type="match status" value="1"/>
</dbReference>
<dbReference type="Pfam" id="PF00126">
    <property type="entry name" value="HTH_1"/>
    <property type="match status" value="1"/>
</dbReference>
<evidence type="ECO:0000256" key="2">
    <source>
        <dbReference type="ARBA" id="ARBA00023015"/>
    </source>
</evidence>
<evidence type="ECO:0000256" key="1">
    <source>
        <dbReference type="ARBA" id="ARBA00009437"/>
    </source>
</evidence>
<dbReference type="PROSITE" id="PS50931">
    <property type="entry name" value="HTH_LYSR"/>
    <property type="match status" value="1"/>
</dbReference>
<comment type="similarity">
    <text evidence="1">Belongs to the LysR transcriptional regulatory family.</text>
</comment>
<evidence type="ECO:0000256" key="3">
    <source>
        <dbReference type="ARBA" id="ARBA00023125"/>
    </source>
</evidence>
<dbReference type="InterPro" id="IPR005119">
    <property type="entry name" value="LysR_subst-bd"/>
</dbReference>
<dbReference type="InterPro" id="IPR000847">
    <property type="entry name" value="LysR_HTH_N"/>
</dbReference>
<dbReference type="RefSeq" id="WP_193955023.1">
    <property type="nucleotide sequence ID" value="NZ_JADEYS010000025.1"/>
</dbReference>
<dbReference type="InterPro" id="IPR036388">
    <property type="entry name" value="WH-like_DNA-bd_sf"/>
</dbReference>
<keyword evidence="4" id="KW-0804">Transcription</keyword>
<dbReference type="Pfam" id="PF03466">
    <property type="entry name" value="LysR_substrate"/>
    <property type="match status" value="1"/>
</dbReference>
<dbReference type="EMBL" id="JADEYS010000025">
    <property type="protein sequence ID" value="MBE9399328.1"/>
    <property type="molecule type" value="Genomic_DNA"/>
</dbReference>
<evidence type="ECO:0000259" key="5">
    <source>
        <dbReference type="PROSITE" id="PS50931"/>
    </source>
</evidence>
<organism evidence="6 7">
    <name type="scientific">Pontibacterium sinense</name>
    <dbReference type="NCBI Taxonomy" id="2781979"/>
    <lineage>
        <taxon>Bacteria</taxon>
        <taxon>Pseudomonadati</taxon>
        <taxon>Pseudomonadota</taxon>
        <taxon>Gammaproteobacteria</taxon>
        <taxon>Oceanospirillales</taxon>
        <taxon>Oceanospirillaceae</taxon>
        <taxon>Pontibacterium</taxon>
    </lineage>
</organism>
<evidence type="ECO:0000256" key="4">
    <source>
        <dbReference type="ARBA" id="ARBA00023163"/>
    </source>
</evidence>
<dbReference type="InterPro" id="IPR058163">
    <property type="entry name" value="LysR-type_TF_proteobact-type"/>
</dbReference>
<dbReference type="GO" id="GO:0043565">
    <property type="term" value="F:sequence-specific DNA binding"/>
    <property type="evidence" value="ECO:0007669"/>
    <property type="project" value="TreeGrafter"/>
</dbReference>
<dbReference type="AlphaFoldDB" id="A0A8J7FN19"/>
<accession>A0A8J7FN19</accession>
<dbReference type="Proteomes" id="UP000640333">
    <property type="component" value="Unassembled WGS sequence"/>
</dbReference>
<dbReference type="Gene3D" id="1.10.10.10">
    <property type="entry name" value="Winged helix-like DNA-binding domain superfamily/Winged helix DNA-binding domain"/>
    <property type="match status" value="1"/>
</dbReference>
<dbReference type="Gene3D" id="3.40.190.290">
    <property type="match status" value="1"/>
</dbReference>
<dbReference type="GO" id="GO:0006351">
    <property type="term" value="P:DNA-templated transcription"/>
    <property type="evidence" value="ECO:0007669"/>
    <property type="project" value="TreeGrafter"/>
</dbReference>
<comment type="caution">
    <text evidence="6">The sequence shown here is derived from an EMBL/GenBank/DDBJ whole genome shotgun (WGS) entry which is preliminary data.</text>
</comment>
<dbReference type="SUPFAM" id="SSF53850">
    <property type="entry name" value="Periplasmic binding protein-like II"/>
    <property type="match status" value="1"/>
</dbReference>
<sequence>MNWNDLKYLLALSRLGTLSAVAKETGVDMTTVSRRLKALESALGAQLFQRIDNRYLPTDALQQVLMRAEQVELEIGRLQSDLLGQDEDLRGRVRITSVHTFINSYLLQRLPDFYERYPDIELEIIADSSQLDLGRHEADLALRMGRPDQSSIVTRRMADLNYAVYGHKALVDPGLQVGDLPWILFEDRYHNLPEALWQQQHYPDVKARLFCNVGPAMLTAASNGLGVACLPCYMAEPVSGLVGLTEAFPLRALWLLMHPEKRNLARIRVFVDWLEQQLDSDTLLFQGPHLTPGDAHNT</sequence>